<dbReference type="Proteomes" id="UP001201262">
    <property type="component" value="Unassembled WGS sequence"/>
</dbReference>
<evidence type="ECO:0000259" key="4">
    <source>
        <dbReference type="Pfam" id="PF13193"/>
    </source>
</evidence>
<dbReference type="PANTHER" id="PTHR24096">
    <property type="entry name" value="LONG-CHAIN-FATTY-ACID--COA LIGASE"/>
    <property type="match status" value="1"/>
</dbReference>
<dbReference type="GO" id="GO:0016405">
    <property type="term" value="F:CoA-ligase activity"/>
    <property type="evidence" value="ECO:0007669"/>
    <property type="project" value="TreeGrafter"/>
</dbReference>
<dbReference type="RefSeq" id="XP_046072624.1">
    <property type="nucleotide sequence ID" value="XM_046218309.1"/>
</dbReference>
<keyword evidence="2 5" id="KW-0436">Ligase</keyword>
<feature type="domain" description="AMP-binding enzyme C-terminal" evidence="4">
    <location>
        <begin position="437"/>
        <end position="521"/>
    </location>
</feature>
<comment type="caution">
    <text evidence="5">The sequence shown here is derived from an EMBL/GenBank/DDBJ whole genome shotgun (WGS) entry which is preliminary data.</text>
</comment>
<dbReference type="PROSITE" id="PS00455">
    <property type="entry name" value="AMP_BINDING"/>
    <property type="match status" value="1"/>
</dbReference>
<dbReference type="Pfam" id="PF13193">
    <property type="entry name" value="AMP-binding_C"/>
    <property type="match status" value="1"/>
</dbReference>
<keyword evidence="6" id="KW-1185">Reference proteome</keyword>
<evidence type="ECO:0000256" key="2">
    <source>
        <dbReference type="ARBA" id="ARBA00022598"/>
    </source>
</evidence>
<dbReference type="GeneID" id="70248596"/>
<dbReference type="AlphaFoldDB" id="A0AAD4Q163"/>
<accession>A0AAD4Q163</accession>
<dbReference type="InterPro" id="IPR025110">
    <property type="entry name" value="AMP-bd_C"/>
</dbReference>
<dbReference type="InterPro" id="IPR020845">
    <property type="entry name" value="AMP-binding_CS"/>
</dbReference>
<dbReference type="Gene3D" id="3.40.50.12780">
    <property type="entry name" value="N-terminal domain of ligase-like"/>
    <property type="match status" value="1"/>
</dbReference>
<organism evidence="5 6">
    <name type="scientific">Talaromyces proteolyticus</name>
    <dbReference type="NCBI Taxonomy" id="1131652"/>
    <lineage>
        <taxon>Eukaryota</taxon>
        <taxon>Fungi</taxon>
        <taxon>Dikarya</taxon>
        <taxon>Ascomycota</taxon>
        <taxon>Pezizomycotina</taxon>
        <taxon>Eurotiomycetes</taxon>
        <taxon>Eurotiomycetidae</taxon>
        <taxon>Eurotiales</taxon>
        <taxon>Trichocomaceae</taxon>
        <taxon>Talaromyces</taxon>
        <taxon>Talaromyces sect. Bacilispori</taxon>
    </lineage>
</organism>
<comment type="similarity">
    <text evidence="1">Belongs to the ATP-dependent AMP-binding enzyme family.</text>
</comment>
<dbReference type="Gene3D" id="3.30.300.30">
    <property type="match status" value="1"/>
</dbReference>
<dbReference type="EMBL" id="JAJTJA010000006">
    <property type="protein sequence ID" value="KAH8697923.1"/>
    <property type="molecule type" value="Genomic_DNA"/>
</dbReference>
<dbReference type="PANTHER" id="PTHR24096:SF149">
    <property type="entry name" value="AMP-BINDING DOMAIN-CONTAINING PROTEIN-RELATED"/>
    <property type="match status" value="1"/>
</dbReference>
<protein>
    <submittedName>
        <fullName evidence="5">Phenylacetyl-CoA ligase</fullName>
    </submittedName>
</protein>
<dbReference type="InterPro" id="IPR000873">
    <property type="entry name" value="AMP-dep_synth/lig_dom"/>
</dbReference>
<name>A0AAD4Q163_9EURO</name>
<dbReference type="InterPro" id="IPR042099">
    <property type="entry name" value="ANL_N_sf"/>
</dbReference>
<evidence type="ECO:0000313" key="6">
    <source>
        <dbReference type="Proteomes" id="UP001201262"/>
    </source>
</evidence>
<dbReference type="InterPro" id="IPR045851">
    <property type="entry name" value="AMP-bd_C_sf"/>
</dbReference>
<evidence type="ECO:0000259" key="3">
    <source>
        <dbReference type="Pfam" id="PF00501"/>
    </source>
</evidence>
<dbReference type="Pfam" id="PF00501">
    <property type="entry name" value="AMP-binding"/>
    <property type="match status" value="1"/>
</dbReference>
<dbReference type="SUPFAM" id="SSF56801">
    <property type="entry name" value="Acetyl-CoA synthetase-like"/>
    <property type="match status" value="1"/>
</dbReference>
<proteinExistence type="inferred from homology"/>
<feature type="domain" description="AMP-dependent synthetase/ligase" evidence="3">
    <location>
        <begin position="35"/>
        <end position="393"/>
    </location>
</feature>
<gene>
    <name evidence="5" type="ORF">BGW36DRAFT_397525</name>
</gene>
<evidence type="ECO:0000256" key="1">
    <source>
        <dbReference type="ARBA" id="ARBA00006432"/>
    </source>
</evidence>
<reference evidence="5" key="1">
    <citation type="submission" date="2021-12" db="EMBL/GenBank/DDBJ databases">
        <title>Convergent genome expansion in fungi linked to evolution of root-endophyte symbiosis.</title>
        <authorList>
            <consortium name="DOE Joint Genome Institute"/>
            <person name="Ke Y.-H."/>
            <person name="Bonito G."/>
            <person name="Liao H.-L."/>
            <person name="Looney B."/>
            <person name="Rojas-Flechas A."/>
            <person name="Nash J."/>
            <person name="Hameed K."/>
            <person name="Schadt C."/>
            <person name="Martin F."/>
            <person name="Crous P.W."/>
            <person name="Miettinen O."/>
            <person name="Magnuson J.K."/>
            <person name="Labbe J."/>
            <person name="Jacobson D."/>
            <person name="Doktycz M.J."/>
            <person name="Veneault-Fourrey C."/>
            <person name="Kuo A."/>
            <person name="Mondo S."/>
            <person name="Calhoun S."/>
            <person name="Riley R."/>
            <person name="Ohm R."/>
            <person name="LaButti K."/>
            <person name="Andreopoulos B."/>
            <person name="Pangilinan J."/>
            <person name="Nolan M."/>
            <person name="Tritt A."/>
            <person name="Clum A."/>
            <person name="Lipzen A."/>
            <person name="Daum C."/>
            <person name="Barry K."/>
            <person name="Grigoriev I.V."/>
            <person name="Vilgalys R."/>
        </authorList>
    </citation>
    <scope>NUCLEOTIDE SEQUENCE</scope>
    <source>
        <strain evidence="5">PMI_201</strain>
    </source>
</reference>
<evidence type="ECO:0000313" key="5">
    <source>
        <dbReference type="EMBL" id="KAH8697923.1"/>
    </source>
</evidence>
<sequence>MPSKSLLPALDIPEADIVTFLFERNIPFPPNKDAETKQSYTFVQVKKTAQALGRALILHWNWPKGDVLAIFTPNCIDTPVITFGTLWAAGVVSPVNPAYTVDELTAQLRNSAAKAIATQAAAKRVGIPDNSILLLGRNQTVTDGDSKHFWDLLRKDTGNIRLVPKNSRPKIDPKGDLAFLVYSSGTTGLPKGVMLSHTNIVTNILQIDSVDGRYLTWKRDSVLAFLPLFHIYGLTCHIHQPLYAGYHTIIMFCAYIQNYQITFSYVVPPVLLLLTKHPIVDKYRLSSLRMLHSGAVPLSRDLALATARRINVPVKQGYGLSETSPVTHMQLWDDWSKYFGSIGKLMPNMEAKYRTIGIESSKSDSELEQLHEVPIGKIGELYLRGPNIFQGYYQQVKATSKCLSAEGWLSGRAWQLYITDRIKKLIKYKGSQVAPAELEGLLSYHKDVNDVAVIGVDSPARGTEVPRAYIVRTRSKDESFVSDEDCAAEIICWLNFRVAQHKRLRGGIRFVDAIPKSVSGKILRRTLRAQAQKEADAVNQANL</sequence>